<dbReference type="AlphaFoldDB" id="A0AAN7A1Q3"/>
<dbReference type="Proteomes" id="UP001302745">
    <property type="component" value="Unassembled WGS sequence"/>
</dbReference>
<organism evidence="2 3">
    <name type="scientific">Chaetomidium leptoderma</name>
    <dbReference type="NCBI Taxonomy" id="669021"/>
    <lineage>
        <taxon>Eukaryota</taxon>
        <taxon>Fungi</taxon>
        <taxon>Dikarya</taxon>
        <taxon>Ascomycota</taxon>
        <taxon>Pezizomycotina</taxon>
        <taxon>Sordariomycetes</taxon>
        <taxon>Sordariomycetidae</taxon>
        <taxon>Sordariales</taxon>
        <taxon>Chaetomiaceae</taxon>
        <taxon>Chaetomidium</taxon>
    </lineage>
</organism>
<reference evidence="2" key="2">
    <citation type="submission" date="2023-05" db="EMBL/GenBank/DDBJ databases">
        <authorList>
            <consortium name="Lawrence Berkeley National Laboratory"/>
            <person name="Steindorff A."/>
            <person name="Hensen N."/>
            <person name="Bonometti L."/>
            <person name="Westerberg I."/>
            <person name="Brannstrom I.O."/>
            <person name="Guillou S."/>
            <person name="Cros-Aarteil S."/>
            <person name="Calhoun S."/>
            <person name="Haridas S."/>
            <person name="Kuo A."/>
            <person name="Mondo S."/>
            <person name="Pangilinan J."/>
            <person name="Riley R."/>
            <person name="Labutti K."/>
            <person name="Andreopoulos B."/>
            <person name="Lipzen A."/>
            <person name="Chen C."/>
            <person name="Yanf M."/>
            <person name="Daum C."/>
            <person name="Ng V."/>
            <person name="Clum A."/>
            <person name="Ohm R."/>
            <person name="Martin F."/>
            <person name="Silar P."/>
            <person name="Natvig D."/>
            <person name="Lalanne C."/>
            <person name="Gautier V."/>
            <person name="Ament-Velasquez S.L."/>
            <person name="Kruys A."/>
            <person name="Hutchinson M.I."/>
            <person name="Powell A.J."/>
            <person name="Barry K."/>
            <person name="Miller A.N."/>
            <person name="Grigoriev I.V."/>
            <person name="Debuchy R."/>
            <person name="Gladieux P."/>
            <person name="Thoren M.H."/>
            <person name="Johannesson H."/>
        </authorList>
    </citation>
    <scope>NUCLEOTIDE SEQUENCE</scope>
    <source>
        <strain evidence="2">CBS 538.74</strain>
    </source>
</reference>
<feature type="region of interest" description="Disordered" evidence="1">
    <location>
        <begin position="221"/>
        <end position="264"/>
    </location>
</feature>
<gene>
    <name evidence="2" type="ORF">C8A00DRAFT_11026</name>
</gene>
<proteinExistence type="predicted"/>
<sequence length="264" mass="29293">MGTRHLICVFWKGKWVVAQYGQFDGYPEGQGVKILKFLSVARNIENLKAGLENHIYEPTKEEIDAIWAECNAWDEARRAETDTWQWQPDMVGVKQLYPSLARETSAGILGIIARASQTEDGGSTEDGAEKKTAKKIPLHPELEFANDGLFCEWAYVIDLDNEALEVYGGSEYKHDGHRFKGVGDENQPVPGFVCSFKFSEIYLMKSDQEFLDKIIEVGDERAKRDGAGDGGDMQAEEGKDDVEKGDEDEDEDEDGGAGSAKGSP</sequence>
<evidence type="ECO:0000256" key="1">
    <source>
        <dbReference type="SAM" id="MobiDB-lite"/>
    </source>
</evidence>
<reference evidence="2" key="1">
    <citation type="journal article" date="2023" name="Mol. Phylogenet. Evol.">
        <title>Genome-scale phylogeny and comparative genomics of the fungal order Sordariales.</title>
        <authorList>
            <person name="Hensen N."/>
            <person name="Bonometti L."/>
            <person name="Westerberg I."/>
            <person name="Brannstrom I.O."/>
            <person name="Guillou S."/>
            <person name="Cros-Aarteil S."/>
            <person name="Calhoun S."/>
            <person name="Haridas S."/>
            <person name="Kuo A."/>
            <person name="Mondo S."/>
            <person name="Pangilinan J."/>
            <person name="Riley R."/>
            <person name="LaButti K."/>
            <person name="Andreopoulos B."/>
            <person name="Lipzen A."/>
            <person name="Chen C."/>
            <person name="Yan M."/>
            <person name="Daum C."/>
            <person name="Ng V."/>
            <person name="Clum A."/>
            <person name="Steindorff A."/>
            <person name="Ohm R.A."/>
            <person name="Martin F."/>
            <person name="Silar P."/>
            <person name="Natvig D.O."/>
            <person name="Lalanne C."/>
            <person name="Gautier V."/>
            <person name="Ament-Velasquez S.L."/>
            <person name="Kruys A."/>
            <person name="Hutchinson M.I."/>
            <person name="Powell A.J."/>
            <person name="Barry K."/>
            <person name="Miller A.N."/>
            <person name="Grigoriev I.V."/>
            <person name="Debuchy R."/>
            <person name="Gladieux P."/>
            <person name="Hiltunen Thoren M."/>
            <person name="Johannesson H."/>
        </authorList>
    </citation>
    <scope>NUCLEOTIDE SEQUENCE</scope>
    <source>
        <strain evidence="2">CBS 538.74</strain>
    </source>
</reference>
<keyword evidence="3" id="KW-1185">Reference proteome</keyword>
<evidence type="ECO:0000313" key="2">
    <source>
        <dbReference type="EMBL" id="KAK4158169.1"/>
    </source>
</evidence>
<feature type="compositionally biased region" description="Acidic residues" evidence="1">
    <location>
        <begin position="234"/>
        <end position="255"/>
    </location>
</feature>
<name>A0AAN7A1Q3_9PEZI</name>
<evidence type="ECO:0000313" key="3">
    <source>
        <dbReference type="Proteomes" id="UP001302745"/>
    </source>
</evidence>
<comment type="caution">
    <text evidence="2">The sequence shown here is derived from an EMBL/GenBank/DDBJ whole genome shotgun (WGS) entry which is preliminary data.</text>
</comment>
<dbReference type="EMBL" id="MU856841">
    <property type="protein sequence ID" value="KAK4158169.1"/>
    <property type="molecule type" value="Genomic_DNA"/>
</dbReference>
<protein>
    <submittedName>
        <fullName evidence="2">Uncharacterized protein</fullName>
    </submittedName>
</protein>
<accession>A0AAN7A1Q3</accession>